<dbReference type="Proteomes" id="UP000078459">
    <property type="component" value="Unassembled WGS sequence"/>
</dbReference>
<dbReference type="EMBL" id="LWHJ01000029">
    <property type="protein sequence ID" value="OAQ38861.1"/>
    <property type="molecule type" value="Genomic_DNA"/>
</dbReference>
<sequence>MQLELKAYANVFTKLKRGSTPYGLAPHKPIFLLSIIDLINQGEILENKIYINTQLVAAFLNNWEALVKTPLQPDFKQPFYYLQNDNLQGNHFWFVKPLQGCQFNAHIKSFNTLITVVDYGYFSEDLYVLLKEKNSRNILKQILLKTYFSNHQNLSITNDYIDGLTSNILNEPVSAYIRLSNVNEEEIFVRNGLFKKLVPFAYNQTCAFTGWKVQTASGLSLVDACHIKPFSICKEDHIKNGISLSPNIHRAFDRGMLSIDEEYKILVSKQIIQDNTGSNSLKKLEGQMIILPLNELHYPSQEYLVWHRNNCFRD</sequence>
<dbReference type="RefSeq" id="WP_068823013.1">
    <property type="nucleotide sequence ID" value="NZ_LWHJ01000029.1"/>
</dbReference>
<dbReference type="OrthoDB" id="67788at2"/>
<evidence type="ECO:0000313" key="3">
    <source>
        <dbReference type="Proteomes" id="UP000078459"/>
    </source>
</evidence>
<comment type="caution">
    <text evidence="2">The sequence shown here is derived from an EMBL/GenBank/DDBJ whole genome shotgun (WGS) entry which is preliminary data.</text>
</comment>
<evidence type="ECO:0000259" key="1">
    <source>
        <dbReference type="Pfam" id="PF13391"/>
    </source>
</evidence>
<dbReference type="Pfam" id="PF13391">
    <property type="entry name" value="HNH_2"/>
    <property type="match status" value="1"/>
</dbReference>
<reference evidence="2 3" key="1">
    <citation type="submission" date="2016-04" db="EMBL/GenBank/DDBJ databases">
        <authorList>
            <person name="Evans L.H."/>
            <person name="Alamgir A."/>
            <person name="Owens N."/>
            <person name="Weber N.D."/>
            <person name="Virtaneva K."/>
            <person name="Barbian K."/>
            <person name="Babar A."/>
            <person name="Rosenke K."/>
        </authorList>
    </citation>
    <scope>NUCLEOTIDE SEQUENCE [LARGE SCALE GENOMIC DNA]</scope>
    <source>
        <strain evidence="2 3">CCM 8644</strain>
    </source>
</reference>
<keyword evidence="3" id="KW-1185">Reference proteome</keyword>
<evidence type="ECO:0000313" key="2">
    <source>
        <dbReference type="EMBL" id="OAQ38861.1"/>
    </source>
</evidence>
<dbReference type="AlphaFoldDB" id="A0A179DCU5"/>
<reference evidence="2 3" key="2">
    <citation type="submission" date="2016-06" db="EMBL/GenBank/DDBJ databases">
        <title>Pedobacter psychrophilus sp. nov., isolated from Antarctic fragmentary rock.</title>
        <authorList>
            <person name="Svec P."/>
        </authorList>
    </citation>
    <scope>NUCLEOTIDE SEQUENCE [LARGE SCALE GENOMIC DNA]</scope>
    <source>
        <strain evidence="2 3">CCM 8644</strain>
    </source>
</reference>
<protein>
    <recommendedName>
        <fullName evidence="1">HNH nuclease domain-containing protein</fullName>
    </recommendedName>
</protein>
<organism evidence="2 3">
    <name type="scientific">Pedobacter psychrophilus</name>
    <dbReference type="NCBI Taxonomy" id="1826909"/>
    <lineage>
        <taxon>Bacteria</taxon>
        <taxon>Pseudomonadati</taxon>
        <taxon>Bacteroidota</taxon>
        <taxon>Sphingobacteriia</taxon>
        <taxon>Sphingobacteriales</taxon>
        <taxon>Sphingobacteriaceae</taxon>
        <taxon>Pedobacter</taxon>
    </lineage>
</organism>
<accession>A0A179DCU5</accession>
<dbReference type="InterPro" id="IPR003615">
    <property type="entry name" value="HNH_nuc"/>
</dbReference>
<dbReference type="PIRSF" id="PIRSF030850">
    <property type="entry name" value="UCP030850"/>
    <property type="match status" value="1"/>
</dbReference>
<gene>
    <name evidence="2" type="ORF">A5893_12525</name>
</gene>
<name>A0A179DCU5_9SPHI</name>
<proteinExistence type="predicted"/>
<feature type="domain" description="HNH nuclease" evidence="1">
    <location>
        <begin position="206"/>
        <end position="260"/>
    </location>
</feature>
<dbReference type="STRING" id="1826909.A5893_12525"/>
<dbReference type="InterPro" id="IPR011396">
    <property type="entry name" value="PT_DNA_restrict"/>
</dbReference>